<gene>
    <name evidence="1" type="ORF">GCM10017566_03370</name>
</gene>
<dbReference type="RefSeq" id="WP_145934329.1">
    <property type="nucleotide sequence ID" value="NZ_BNAV01000001.1"/>
</dbReference>
<reference evidence="1" key="1">
    <citation type="journal article" date="2014" name="Int. J. Syst. Evol. Microbiol.">
        <title>Complete genome sequence of Corynebacterium casei LMG S-19264T (=DSM 44701T), isolated from a smear-ripened cheese.</title>
        <authorList>
            <consortium name="US DOE Joint Genome Institute (JGI-PGF)"/>
            <person name="Walter F."/>
            <person name="Albersmeier A."/>
            <person name="Kalinowski J."/>
            <person name="Ruckert C."/>
        </authorList>
    </citation>
    <scope>NUCLEOTIDE SEQUENCE</scope>
    <source>
        <strain evidence="1">CGMCC 4.7679</strain>
    </source>
</reference>
<dbReference type="AlphaFoldDB" id="A0A8H9M8E1"/>
<reference evidence="1" key="2">
    <citation type="submission" date="2020-09" db="EMBL/GenBank/DDBJ databases">
        <authorList>
            <person name="Sun Q."/>
            <person name="Zhou Y."/>
        </authorList>
    </citation>
    <scope>NUCLEOTIDE SEQUENCE</scope>
    <source>
        <strain evidence="1">CGMCC 4.7679</strain>
    </source>
</reference>
<dbReference type="Proteomes" id="UP000658656">
    <property type="component" value="Unassembled WGS sequence"/>
</dbReference>
<organism evidence="1 2">
    <name type="scientific">Amycolatopsis bartoniae</name>
    <dbReference type="NCBI Taxonomy" id="941986"/>
    <lineage>
        <taxon>Bacteria</taxon>
        <taxon>Bacillati</taxon>
        <taxon>Actinomycetota</taxon>
        <taxon>Actinomycetes</taxon>
        <taxon>Pseudonocardiales</taxon>
        <taxon>Pseudonocardiaceae</taxon>
        <taxon>Amycolatopsis</taxon>
    </lineage>
</organism>
<evidence type="ECO:0000313" key="1">
    <source>
        <dbReference type="EMBL" id="GHF34016.1"/>
    </source>
</evidence>
<sequence>MARRDEGTDRGELDTAGWARRLTAGGEFTVVHVDEFRWSIDLGADGIHDLFSTFSDWSAPEVGAAAEAVRQLGGTVTEHYVTPLIVLRRHYSPSADNVHYVK</sequence>
<evidence type="ECO:0000313" key="2">
    <source>
        <dbReference type="Proteomes" id="UP000658656"/>
    </source>
</evidence>
<dbReference type="OrthoDB" id="9797252at2"/>
<accession>A0A8H9M8E1</accession>
<keyword evidence="2" id="KW-1185">Reference proteome</keyword>
<comment type="caution">
    <text evidence="1">The sequence shown here is derived from an EMBL/GenBank/DDBJ whole genome shotgun (WGS) entry which is preliminary data.</text>
</comment>
<dbReference type="EMBL" id="BNAV01000001">
    <property type="protein sequence ID" value="GHF34016.1"/>
    <property type="molecule type" value="Genomic_DNA"/>
</dbReference>
<protein>
    <submittedName>
        <fullName evidence="1">Uncharacterized protein</fullName>
    </submittedName>
</protein>
<name>A0A8H9M8E1_9PSEU</name>
<proteinExistence type="predicted"/>